<gene>
    <name evidence="1" type="ORF">TNCT_92951</name>
</gene>
<dbReference type="Proteomes" id="UP000887116">
    <property type="component" value="Unassembled WGS sequence"/>
</dbReference>
<accession>A0A8X6G9I9</accession>
<proteinExistence type="predicted"/>
<dbReference type="EMBL" id="BMAO01005156">
    <property type="protein sequence ID" value="GFQ99491.1"/>
    <property type="molecule type" value="Genomic_DNA"/>
</dbReference>
<sequence length="101" mass="11410">MTDSSVLTGRYFFYFFFTGCRDFSAIGGWCQSYKVWVTKRPARVRRAREKTSIPGCGRRVPCRGANRWGYCGLKDSKTPVRGVSAVETASARGGIYWSLSY</sequence>
<keyword evidence="2" id="KW-1185">Reference proteome</keyword>
<organism evidence="1 2">
    <name type="scientific">Trichonephila clavata</name>
    <name type="common">Joro spider</name>
    <name type="synonym">Nephila clavata</name>
    <dbReference type="NCBI Taxonomy" id="2740835"/>
    <lineage>
        <taxon>Eukaryota</taxon>
        <taxon>Metazoa</taxon>
        <taxon>Ecdysozoa</taxon>
        <taxon>Arthropoda</taxon>
        <taxon>Chelicerata</taxon>
        <taxon>Arachnida</taxon>
        <taxon>Araneae</taxon>
        <taxon>Araneomorphae</taxon>
        <taxon>Entelegynae</taxon>
        <taxon>Araneoidea</taxon>
        <taxon>Nephilidae</taxon>
        <taxon>Trichonephila</taxon>
    </lineage>
</organism>
<dbReference type="AlphaFoldDB" id="A0A8X6G9I9"/>
<reference evidence="1" key="1">
    <citation type="submission" date="2020-07" db="EMBL/GenBank/DDBJ databases">
        <title>Multicomponent nature underlies the extraordinary mechanical properties of spider dragline silk.</title>
        <authorList>
            <person name="Kono N."/>
            <person name="Nakamura H."/>
            <person name="Mori M."/>
            <person name="Yoshida Y."/>
            <person name="Ohtoshi R."/>
            <person name="Malay A.D."/>
            <person name="Moran D.A.P."/>
            <person name="Tomita M."/>
            <person name="Numata K."/>
            <person name="Arakawa K."/>
        </authorList>
    </citation>
    <scope>NUCLEOTIDE SEQUENCE</scope>
</reference>
<protein>
    <submittedName>
        <fullName evidence="1">Uncharacterized protein</fullName>
    </submittedName>
</protein>
<name>A0A8X6G9I9_TRICU</name>
<evidence type="ECO:0000313" key="2">
    <source>
        <dbReference type="Proteomes" id="UP000887116"/>
    </source>
</evidence>
<evidence type="ECO:0000313" key="1">
    <source>
        <dbReference type="EMBL" id="GFQ99491.1"/>
    </source>
</evidence>
<comment type="caution">
    <text evidence="1">The sequence shown here is derived from an EMBL/GenBank/DDBJ whole genome shotgun (WGS) entry which is preliminary data.</text>
</comment>